<dbReference type="AlphaFoldDB" id="A0A7U4QJV9"/>
<reference evidence="2 3" key="1">
    <citation type="submission" date="2015-10" db="EMBL/GenBank/DDBJ databases">
        <title>Candidatus Desulfofervidus auxilii, a hydrogenotrophic sulfate-reducing bacterium involved in the thermophilic anaerobic oxidation of methane.</title>
        <authorList>
            <person name="Krukenberg V."/>
            <person name="Richter M."/>
            <person name="Wegener G."/>
        </authorList>
    </citation>
    <scope>NUCLEOTIDE SEQUENCE [LARGE SCALE GENOMIC DNA]</scope>
    <source>
        <strain evidence="2 3">HS1</strain>
    </source>
</reference>
<proteinExistence type="predicted"/>
<dbReference type="OrthoDB" id="572639at2"/>
<gene>
    <name evidence="2" type="ORF">HS1_000898</name>
</gene>
<dbReference type="Pfam" id="PF14216">
    <property type="entry name" value="DUF4326"/>
    <property type="match status" value="1"/>
</dbReference>
<dbReference type="KEGG" id="daw:HS1_000898"/>
<organism evidence="2 3">
    <name type="scientific">Desulfofervidus auxilii</name>
    <dbReference type="NCBI Taxonomy" id="1621989"/>
    <lineage>
        <taxon>Bacteria</taxon>
        <taxon>Pseudomonadati</taxon>
        <taxon>Thermodesulfobacteriota</taxon>
        <taxon>Candidatus Desulfofervidia</taxon>
        <taxon>Candidatus Desulfofervidales</taxon>
        <taxon>Candidatus Desulfofervidaceae</taxon>
        <taxon>Candidatus Desulfofervidus</taxon>
    </lineage>
</organism>
<dbReference type="Proteomes" id="UP000070560">
    <property type="component" value="Chromosome"/>
</dbReference>
<feature type="domain" description="DUF4326" evidence="1">
    <location>
        <begin position="11"/>
        <end position="102"/>
    </location>
</feature>
<dbReference type="RefSeq" id="WP_066061540.1">
    <property type="nucleotide sequence ID" value="NZ_CP013015.1"/>
</dbReference>
<sequence length="113" mass="12945">MGIKITNQGFKGKGIYIGRPSPYGNPYPTKKSQFSDKVYSLKESLRMYAKKVDKGEIDISELVEKYKNEGSLVLDCFCTNRIIQDISDIEPENFVCHGEVLAWYILLEVFLLK</sequence>
<evidence type="ECO:0000259" key="1">
    <source>
        <dbReference type="Pfam" id="PF14216"/>
    </source>
</evidence>
<evidence type="ECO:0000313" key="2">
    <source>
        <dbReference type="EMBL" id="AMM40702.1"/>
    </source>
</evidence>
<name>A0A7U4QJV9_DESA2</name>
<evidence type="ECO:0000313" key="3">
    <source>
        <dbReference type="Proteomes" id="UP000070560"/>
    </source>
</evidence>
<keyword evidence="3" id="KW-1185">Reference proteome</keyword>
<dbReference type="EMBL" id="CP013015">
    <property type="protein sequence ID" value="AMM40702.1"/>
    <property type="molecule type" value="Genomic_DNA"/>
</dbReference>
<protein>
    <recommendedName>
        <fullName evidence="1">DUF4326 domain-containing protein</fullName>
    </recommendedName>
</protein>
<dbReference type="InterPro" id="IPR025475">
    <property type="entry name" value="DUF4326"/>
</dbReference>
<accession>A0A7U4QJV9</accession>